<feature type="transmembrane region" description="Helical" evidence="6">
    <location>
        <begin position="232"/>
        <end position="251"/>
    </location>
</feature>
<evidence type="ECO:0000259" key="7">
    <source>
        <dbReference type="PROSITE" id="PS50928"/>
    </source>
</evidence>
<dbReference type="PANTHER" id="PTHR30177:SF32">
    <property type="entry name" value="GLYCINE BETAINE UPTAKE SYSTEM PERMEASE PROTEIN YEHW"/>
    <property type="match status" value="1"/>
</dbReference>
<dbReference type="InterPro" id="IPR000515">
    <property type="entry name" value="MetI-like"/>
</dbReference>
<keyword evidence="2 6" id="KW-0813">Transport</keyword>
<dbReference type="RefSeq" id="WP_313866748.1">
    <property type="nucleotide sequence ID" value="NZ_CP132507.1"/>
</dbReference>
<dbReference type="PANTHER" id="PTHR30177">
    <property type="entry name" value="GLYCINE BETAINE/L-PROLINE TRANSPORT SYSTEM PERMEASE PROTEIN PROW"/>
    <property type="match status" value="1"/>
</dbReference>
<reference evidence="8 9" key="1">
    <citation type="submission" date="2023-08" db="EMBL/GenBank/DDBJ databases">
        <title>Rhodoferax potami sp. nov. and Rhodoferax mekongensis sp. nov., isolated from the Mekong River in Thailand.</title>
        <authorList>
            <person name="Kitikhun S."/>
            <person name="Charoenyingcharoen P."/>
            <person name="Siriarchawattana P."/>
            <person name="Likhitrattanapisal S."/>
            <person name="Nilsakha T."/>
            <person name="Chanpet A."/>
            <person name="Rattanawaree P."/>
            <person name="Ingsriswang S."/>
        </authorList>
    </citation>
    <scope>NUCLEOTIDE SEQUENCE [LARGE SCALE GENOMIC DNA]</scope>
    <source>
        <strain evidence="8 9">TBRC 17307</strain>
    </source>
</reference>
<protein>
    <submittedName>
        <fullName evidence="8">ABC transporter permease</fullName>
    </submittedName>
</protein>
<evidence type="ECO:0000313" key="9">
    <source>
        <dbReference type="Proteomes" id="UP001302257"/>
    </source>
</evidence>
<accession>A0ABZ0AXE8</accession>
<comment type="similarity">
    <text evidence="6">Belongs to the binding-protein-dependent transport system permease family.</text>
</comment>
<dbReference type="PROSITE" id="PS50928">
    <property type="entry name" value="ABC_TM1"/>
    <property type="match status" value="1"/>
</dbReference>
<feature type="domain" description="ABC transmembrane type-1" evidence="7">
    <location>
        <begin position="70"/>
        <end position="251"/>
    </location>
</feature>
<keyword evidence="9" id="KW-1185">Reference proteome</keyword>
<dbReference type="Gene3D" id="1.10.3720.10">
    <property type="entry name" value="MetI-like"/>
    <property type="match status" value="1"/>
</dbReference>
<keyword evidence="3 6" id="KW-0812">Transmembrane</keyword>
<evidence type="ECO:0000256" key="4">
    <source>
        <dbReference type="ARBA" id="ARBA00022989"/>
    </source>
</evidence>
<gene>
    <name evidence="8" type="ORF">RAN89_13230</name>
</gene>
<evidence type="ECO:0000256" key="5">
    <source>
        <dbReference type="ARBA" id="ARBA00023136"/>
    </source>
</evidence>
<dbReference type="SUPFAM" id="SSF161098">
    <property type="entry name" value="MetI-like"/>
    <property type="match status" value="1"/>
</dbReference>
<dbReference type="Proteomes" id="UP001302257">
    <property type="component" value="Chromosome"/>
</dbReference>
<organism evidence="8 9">
    <name type="scientific">Rhodoferax mekongensis</name>
    <dbReference type="NCBI Taxonomy" id="3068341"/>
    <lineage>
        <taxon>Bacteria</taxon>
        <taxon>Pseudomonadati</taxon>
        <taxon>Pseudomonadota</taxon>
        <taxon>Betaproteobacteria</taxon>
        <taxon>Burkholderiales</taxon>
        <taxon>Comamonadaceae</taxon>
        <taxon>Rhodoferax</taxon>
    </lineage>
</organism>
<dbReference type="EMBL" id="CP132507">
    <property type="protein sequence ID" value="WNO03871.1"/>
    <property type="molecule type" value="Genomic_DNA"/>
</dbReference>
<evidence type="ECO:0000256" key="3">
    <source>
        <dbReference type="ARBA" id="ARBA00022692"/>
    </source>
</evidence>
<evidence type="ECO:0000256" key="6">
    <source>
        <dbReference type="RuleBase" id="RU363032"/>
    </source>
</evidence>
<evidence type="ECO:0000256" key="2">
    <source>
        <dbReference type="ARBA" id="ARBA00022448"/>
    </source>
</evidence>
<dbReference type="InterPro" id="IPR051204">
    <property type="entry name" value="ABC_transp_perm/SBD"/>
</dbReference>
<dbReference type="CDD" id="cd06261">
    <property type="entry name" value="TM_PBP2"/>
    <property type="match status" value="1"/>
</dbReference>
<evidence type="ECO:0000256" key="1">
    <source>
        <dbReference type="ARBA" id="ARBA00004651"/>
    </source>
</evidence>
<feature type="transmembrane region" description="Helical" evidence="6">
    <location>
        <begin position="186"/>
        <end position="212"/>
    </location>
</feature>
<keyword evidence="5 6" id="KW-0472">Membrane</keyword>
<dbReference type="Pfam" id="PF00528">
    <property type="entry name" value="BPD_transp_1"/>
    <property type="match status" value="1"/>
</dbReference>
<sequence length="268" mass="28058">MAEATKTKAVMAAHSPPRRQSRWWADRLAWTVAVLLALAYGLPYSQPVFATLFPALPRPVYLQEPLAGLLWQHLGLVLLSSALAVLVGTAAGLATTRETGRAFKPLMETLAAMGQTFPPVAVLAVAVPAVGFGELPALIALSLFGLLPVLQGTLAGLESVPRPVLESARAMGLSPRHILTQVQIPLALPLWLSGVRTSVIINIGTAAIASTVGAKTLGSPIIVGLSGFNTAYVLQGALLVGLLAISADLAFDRLARQLQWDAMAPQTA</sequence>
<name>A0ABZ0AXE8_9BURK</name>
<feature type="transmembrane region" description="Helical" evidence="6">
    <location>
        <begin position="74"/>
        <end position="94"/>
    </location>
</feature>
<keyword evidence="4 6" id="KW-1133">Transmembrane helix</keyword>
<proteinExistence type="inferred from homology"/>
<evidence type="ECO:0000313" key="8">
    <source>
        <dbReference type="EMBL" id="WNO03871.1"/>
    </source>
</evidence>
<comment type="subcellular location">
    <subcellularLocation>
        <location evidence="1 6">Cell membrane</location>
        <topology evidence="1 6">Multi-pass membrane protein</topology>
    </subcellularLocation>
</comment>
<dbReference type="InterPro" id="IPR035906">
    <property type="entry name" value="MetI-like_sf"/>
</dbReference>